<dbReference type="EMBL" id="CP144746">
    <property type="protein sequence ID" value="WVZ58786.1"/>
    <property type="molecule type" value="Genomic_DNA"/>
</dbReference>
<feature type="transmembrane region" description="Helical" evidence="2">
    <location>
        <begin position="36"/>
        <end position="56"/>
    </location>
</feature>
<evidence type="ECO:0000313" key="4">
    <source>
        <dbReference type="Proteomes" id="UP001341281"/>
    </source>
</evidence>
<keyword evidence="2" id="KW-0472">Membrane</keyword>
<accession>A0AAQ3SQK2</accession>
<dbReference type="Proteomes" id="UP001341281">
    <property type="component" value="Chromosome 02"/>
</dbReference>
<protein>
    <recommendedName>
        <fullName evidence="5">Reverse transcriptase Ty1/copia-type domain-containing protein</fullName>
    </recommendedName>
</protein>
<keyword evidence="4" id="KW-1185">Reference proteome</keyword>
<dbReference type="AlphaFoldDB" id="A0AAQ3SQK2"/>
<evidence type="ECO:0000313" key="3">
    <source>
        <dbReference type="EMBL" id="WVZ58786.1"/>
    </source>
</evidence>
<reference evidence="3 4" key="1">
    <citation type="submission" date="2024-02" db="EMBL/GenBank/DDBJ databases">
        <title>High-quality chromosome-scale genome assembly of Pensacola bahiagrass (Paspalum notatum Flugge var. saurae).</title>
        <authorList>
            <person name="Vega J.M."/>
            <person name="Podio M."/>
            <person name="Orjuela J."/>
            <person name="Siena L.A."/>
            <person name="Pessino S.C."/>
            <person name="Combes M.C."/>
            <person name="Mariac C."/>
            <person name="Albertini E."/>
            <person name="Pupilli F."/>
            <person name="Ortiz J.P.A."/>
            <person name="Leblanc O."/>
        </authorList>
    </citation>
    <scope>NUCLEOTIDE SEQUENCE [LARGE SCALE GENOMIC DNA]</scope>
    <source>
        <strain evidence="3">R1</strain>
        <tissue evidence="3">Leaf</tissue>
    </source>
</reference>
<feature type="transmembrane region" description="Helical" evidence="2">
    <location>
        <begin position="155"/>
        <end position="175"/>
    </location>
</feature>
<name>A0AAQ3SQK2_PASNO</name>
<feature type="transmembrane region" description="Helical" evidence="2">
    <location>
        <begin position="364"/>
        <end position="391"/>
    </location>
</feature>
<keyword evidence="2" id="KW-1133">Transmembrane helix</keyword>
<keyword evidence="2" id="KW-0812">Transmembrane</keyword>
<evidence type="ECO:0000256" key="2">
    <source>
        <dbReference type="SAM" id="Phobius"/>
    </source>
</evidence>
<evidence type="ECO:0008006" key="5">
    <source>
        <dbReference type="Google" id="ProtNLM"/>
    </source>
</evidence>
<feature type="transmembrane region" description="Helical" evidence="2">
    <location>
        <begin position="422"/>
        <end position="448"/>
    </location>
</feature>
<organism evidence="3 4">
    <name type="scientific">Paspalum notatum var. saurae</name>
    <dbReference type="NCBI Taxonomy" id="547442"/>
    <lineage>
        <taxon>Eukaryota</taxon>
        <taxon>Viridiplantae</taxon>
        <taxon>Streptophyta</taxon>
        <taxon>Embryophyta</taxon>
        <taxon>Tracheophyta</taxon>
        <taxon>Spermatophyta</taxon>
        <taxon>Magnoliopsida</taxon>
        <taxon>Liliopsida</taxon>
        <taxon>Poales</taxon>
        <taxon>Poaceae</taxon>
        <taxon>PACMAD clade</taxon>
        <taxon>Panicoideae</taxon>
        <taxon>Andropogonodae</taxon>
        <taxon>Paspaleae</taxon>
        <taxon>Paspalinae</taxon>
        <taxon>Paspalum</taxon>
    </lineage>
</organism>
<feature type="non-terminal residue" evidence="3">
    <location>
        <position position="1"/>
    </location>
</feature>
<proteinExistence type="predicted"/>
<feature type="compositionally biased region" description="Basic residues" evidence="1">
    <location>
        <begin position="228"/>
        <end position="247"/>
    </location>
</feature>
<evidence type="ECO:0000256" key="1">
    <source>
        <dbReference type="SAM" id="MobiDB-lite"/>
    </source>
</evidence>
<feature type="transmembrane region" description="Helical" evidence="2">
    <location>
        <begin position="109"/>
        <end position="135"/>
    </location>
</feature>
<gene>
    <name evidence="3" type="ORF">U9M48_009016</name>
</gene>
<feature type="region of interest" description="Disordered" evidence="1">
    <location>
        <begin position="188"/>
        <end position="247"/>
    </location>
</feature>
<feature type="transmembrane region" description="Helical" evidence="2">
    <location>
        <begin position="397"/>
        <end position="415"/>
    </location>
</feature>
<sequence>MGMADRPCLLSGFRLIIVQQQHIALTHGEEHVSVSSFPMVISLVGLLIGMALDQLLGNVLPVKTRSDGFLERYKVKTRSDGSLERYKAHLVARGFQQEHGRDYDETFTLVAQMTTICTLLLLWHLFVSGLSLSLMSKMPFLMVSYMKKSICNHRLGILFLRVRSIVSVAASMVLNKLLMLETQEKSTERQGRHLEQPADVQEQQSTDAWGRTAADGSDEPLETAVGPQRRRTRQAMKRSHDGRRRGAMRGGFQRFASMITATGFSASVHDPALFLHTSSRGHTLLLLYVDDMIIIRDDPQFIAFVTSTPEGFYLSQKKYIQGLLDRAYITKHRTIETPMELNVHICATDGVPLDDPTRYRHIGVLFILVSLVLIFPIILFVLPLSSIIVIFSESYDIFMGLCHIICSFHTLALYSSRLIVMLLGLVILLIVDLLLLTMFFWVVLLLLAKLRSIQQFLIRAQKLSYVLCKGDLVDSTSAISIACDQVKHELTKHIGVDAYYTRAQNFGWLISSRRHRPGLSMFEG</sequence>